<evidence type="ECO:0000313" key="3">
    <source>
        <dbReference type="EMBL" id="EPQ26818.1"/>
    </source>
</evidence>
<evidence type="ECO:0000313" key="4">
    <source>
        <dbReference type="Proteomes" id="UP000053664"/>
    </source>
</evidence>
<keyword evidence="1" id="KW-0378">Hydrolase</keyword>
<dbReference type="eggNOG" id="KOG1515">
    <property type="taxonomic scope" value="Eukaryota"/>
</dbReference>
<dbReference type="RefSeq" id="XP_007881181.1">
    <property type="nucleotide sequence ID" value="XM_007882990.1"/>
</dbReference>
<organism evidence="3 4">
    <name type="scientific">Pseudozyma flocculosa PF-1</name>
    <dbReference type="NCBI Taxonomy" id="1277687"/>
    <lineage>
        <taxon>Eukaryota</taxon>
        <taxon>Fungi</taxon>
        <taxon>Dikarya</taxon>
        <taxon>Basidiomycota</taxon>
        <taxon>Ustilaginomycotina</taxon>
        <taxon>Ustilaginomycetes</taxon>
        <taxon>Ustilaginales</taxon>
        <taxon>Ustilaginaceae</taxon>
        <taxon>Pseudozyma</taxon>
    </lineage>
</organism>
<dbReference type="Pfam" id="PF07859">
    <property type="entry name" value="Abhydrolase_3"/>
    <property type="match status" value="1"/>
</dbReference>
<dbReference type="OrthoDB" id="408631at2759"/>
<dbReference type="InterPro" id="IPR029058">
    <property type="entry name" value="AB_hydrolase_fold"/>
</dbReference>
<gene>
    <name evidence="3" type="ORF">PFL1_05453</name>
</gene>
<evidence type="ECO:0000256" key="1">
    <source>
        <dbReference type="ARBA" id="ARBA00022801"/>
    </source>
</evidence>
<dbReference type="AlphaFoldDB" id="A0A061H2W4"/>
<protein>
    <recommendedName>
        <fullName evidence="2">Alpha/beta hydrolase fold-3 domain-containing protein</fullName>
    </recommendedName>
</protein>
<dbReference type="SUPFAM" id="SSF53474">
    <property type="entry name" value="alpha/beta-Hydrolases"/>
    <property type="match status" value="1"/>
</dbReference>
<sequence length="332" mass="35795">MPLSLDPQLAAAAGDALAGVRMGASQAHLVPLETRRKQSSDLIKGALATLGRFDDIVETVHDLELRDGATIKLLELTKRGTEGEAKGEARGHGQGRPAILQLHGGGFVTLDAFDTKAAIMPIVEQTGISAFMVDYRLAPEHNGTSLVDDCYDGLLWLHAHADALGIDRARIAVSGESAGGGLALGVALKARDENLSPPLAKIIVVYPMIDDRNTKPNPQLDDLANWKIASNVQAWNALLGEGHESRHDVSPHAAPARAASYAGLPEMYLETGNLDIFVHEDLELARRMIHENIQVELHVLPGFPHVWELFGGDKTDVGKLALQSRLRAYTTF</sequence>
<dbReference type="Proteomes" id="UP000053664">
    <property type="component" value="Unassembled WGS sequence"/>
</dbReference>
<dbReference type="GeneID" id="19319544"/>
<dbReference type="SMR" id="A0A061H2W4"/>
<name>A0A061H2W4_9BASI</name>
<feature type="domain" description="Alpha/beta hydrolase fold-3" evidence="2">
    <location>
        <begin position="99"/>
        <end position="307"/>
    </location>
</feature>
<dbReference type="Gene3D" id="3.40.50.1820">
    <property type="entry name" value="alpha/beta hydrolase"/>
    <property type="match status" value="1"/>
</dbReference>
<evidence type="ECO:0000259" key="2">
    <source>
        <dbReference type="Pfam" id="PF07859"/>
    </source>
</evidence>
<dbReference type="InterPro" id="IPR013094">
    <property type="entry name" value="AB_hydrolase_3"/>
</dbReference>
<reference evidence="3 4" key="1">
    <citation type="journal article" date="2013" name="Plant Cell">
        <title>The transition from a phytopathogenic smut ancestor to an anamorphic biocontrol agent deciphered by comparative whole-genome analysis.</title>
        <authorList>
            <person name="Lefebvre F."/>
            <person name="Joly D.L."/>
            <person name="Labbe C."/>
            <person name="Teichmann B."/>
            <person name="Linning R."/>
            <person name="Belzile F."/>
            <person name="Bakkeren G."/>
            <person name="Belanger R.R."/>
        </authorList>
    </citation>
    <scope>NUCLEOTIDE SEQUENCE [LARGE SCALE GENOMIC DNA]</scope>
    <source>
        <strain evidence="3 4">PF-1</strain>
    </source>
</reference>
<dbReference type="PANTHER" id="PTHR48081:SF8">
    <property type="entry name" value="ALPHA_BETA HYDROLASE FOLD-3 DOMAIN-CONTAINING PROTEIN-RELATED"/>
    <property type="match status" value="1"/>
</dbReference>
<dbReference type="PANTHER" id="PTHR48081">
    <property type="entry name" value="AB HYDROLASE SUPERFAMILY PROTEIN C4A8.06C"/>
    <property type="match status" value="1"/>
</dbReference>
<dbReference type="KEGG" id="pfp:PFL1_05453"/>
<dbReference type="InterPro" id="IPR050300">
    <property type="entry name" value="GDXG_lipolytic_enzyme"/>
</dbReference>
<dbReference type="HOGENOM" id="CLU_012494_6_1_1"/>
<accession>A0A061H2W4</accession>
<dbReference type="GO" id="GO:0016787">
    <property type="term" value="F:hydrolase activity"/>
    <property type="evidence" value="ECO:0007669"/>
    <property type="project" value="UniProtKB-KW"/>
</dbReference>
<dbReference type="EMBL" id="KE361642">
    <property type="protein sequence ID" value="EPQ26818.1"/>
    <property type="molecule type" value="Genomic_DNA"/>
</dbReference>
<proteinExistence type="predicted"/>